<name>A0A640UMV1_9ACTN</name>
<sequence length="55" mass="5669">MSVGSTLAYELTQSIATKGAIRQIPATTRVGVTTCLRSGDAADWVMTLAPSLAVS</sequence>
<organism evidence="1 2">
    <name type="scientific">Streptomyces tubercidicus</name>
    <dbReference type="NCBI Taxonomy" id="47759"/>
    <lineage>
        <taxon>Bacteria</taxon>
        <taxon>Bacillati</taxon>
        <taxon>Actinomycetota</taxon>
        <taxon>Actinomycetes</taxon>
        <taxon>Kitasatosporales</taxon>
        <taxon>Streptomycetaceae</taxon>
        <taxon>Streptomyces</taxon>
    </lineage>
</organism>
<gene>
    <name evidence="1" type="ORF">Stube_20360</name>
</gene>
<reference evidence="1 2" key="1">
    <citation type="submission" date="2019-12" db="EMBL/GenBank/DDBJ databases">
        <title>Whole genome shotgun sequence of Streptomyces tubercidicus NBRC 13090.</title>
        <authorList>
            <person name="Ichikawa N."/>
            <person name="Kimura A."/>
            <person name="Kitahashi Y."/>
            <person name="Komaki H."/>
            <person name="Tamura T."/>
        </authorList>
    </citation>
    <scope>NUCLEOTIDE SEQUENCE [LARGE SCALE GENOMIC DNA]</scope>
    <source>
        <strain evidence="1 2">NBRC 13090</strain>
    </source>
</reference>
<keyword evidence="2" id="KW-1185">Reference proteome</keyword>
<dbReference type="AlphaFoldDB" id="A0A640UMV1"/>
<comment type="caution">
    <text evidence="1">The sequence shown here is derived from an EMBL/GenBank/DDBJ whole genome shotgun (WGS) entry which is preliminary data.</text>
</comment>
<protein>
    <submittedName>
        <fullName evidence="1">Uncharacterized protein</fullName>
    </submittedName>
</protein>
<dbReference type="Proteomes" id="UP000431826">
    <property type="component" value="Unassembled WGS sequence"/>
</dbReference>
<evidence type="ECO:0000313" key="1">
    <source>
        <dbReference type="EMBL" id="GFE37363.1"/>
    </source>
</evidence>
<dbReference type="EMBL" id="BLIR01000001">
    <property type="protein sequence ID" value="GFE37363.1"/>
    <property type="molecule type" value="Genomic_DNA"/>
</dbReference>
<evidence type="ECO:0000313" key="2">
    <source>
        <dbReference type="Proteomes" id="UP000431826"/>
    </source>
</evidence>
<proteinExistence type="predicted"/>
<accession>A0A640UMV1</accession>